<dbReference type="AlphaFoldDB" id="A0A7G5FCC8"/>
<keyword evidence="2" id="KW-1133">Transmembrane helix</keyword>
<gene>
    <name evidence="4" type="ORF">HW450_07730</name>
</gene>
<evidence type="ECO:0000313" key="5">
    <source>
        <dbReference type="Proteomes" id="UP000515570"/>
    </source>
</evidence>
<feature type="compositionally biased region" description="Basic and acidic residues" evidence="1">
    <location>
        <begin position="264"/>
        <end position="287"/>
    </location>
</feature>
<dbReference type="Pfam" id="PF19516">
    <property type="entry name" value="DUF6049"/>
    <property type="match status" value="1"/>
</dbReference>
<accession>A0A7G5FCC8</accession>
<organism evidence="4 5">
    <name type="scientific">Corynebacterium hindlerae</name>
    <dbReference type="NCBI Taxonomy" id="699041"/>
    <lineage>
        <taxon>Bacteria</taxon>
        <taxon>Bacillati</taxon>
        <taxon>Actinomycetota</taxon>
        <taxon>Actinomycetes</taxon>
        <taxon>Mycobacteriales</taxon>
        <taxon>Corynebacteriaceae</taxon>
        <taxon>Corynebacterium</taxon>
    </lineage>
</organism>
<evidence type="ECO:0000256" key="3">
    <source>
        <dbReference type="SAM" id="SignalP"/>
    </source>
</evidence>
<feature type="transmembrane region" description="Helical" evidence="2">
    <location>
        <begin position="703"/>
        <end position="724"/>
    </location>
</feature>
<keyword evidence="3" id="KW-0732">Signal</keyword>
<evidence type="ECO:0000313" key="4">
    <source>
        <dbReference type="EMBL" id="QMV84269.1"/>
    </source>
</evidence>
<dbReference type="EMBL" id="CP059833">
    <property type="protein sequence ID" value="QMV84269.1"/>
    <property type="molecule type" value="Genomic_DNA"/>
</dbReference>
<proteinExistence type="predicted"/>
<feature type="signal peptide" evidence="3">
    <location>
        <begin position="1"/>
        <end position="22"/>
    </location>
</feature>
<evidence type="ECO:0000256" key="2">
    <source>
        <dbReference type="SAM" id="Phobius"/>
    </source>
</evidence>
<keyword evidence="2" id="KW-0472">Membrane</keyword>
<keyword evidence="5" id="KW-1185">Reference proteome</keyword>
<dbReference type="Proteomes" id="UP000515570">
    <property type="component" value="Chromosome"/>
</dbReference>
<dbReference type="RefSeq" id="WP_182385078.1">
    <property type="nucleotide sequence ID" value="NZ_CP059833.1"/>
</dbReference>
<reference evidence="4 5" key="1">
    <citation type="submission" date="2020-07" db="EMBL/GenBank/DDBJ databases">
        <title>non toxigenic Corynebacterium sp. nov from a clinical source.</title>
        <authorList>
            <person name="Bernier A.-M."/>
            <person name="Bernard K."/>
        </authorList>
    </citation>
    <scope>NUCLEOTIDE SEQUENCE [LARGE SCALE GENOMIC DNA]</scope>
    <source>
        <strain evidence="5">NML 93-0612</strain>
    </source>
</reference>
<evidence type="ECO:0008006" key="6">
    <source>
        <dbReference type="Google" id="ProtNLM"/>
    </source>
</evidence>
<sequence>MRALTMLVTASLLVLPSTPALALPLPTAPTDPIVASQWANPELRPLDSASAITTSIDAINEHSITVTISNNAQVPLRDVSVRVQRAEPVSTVAQGKFALSQDQSFYGFNTGFVPVDVELAPATSHTFTVALHREELGITDPAVYPLLINVNGELSGAQQYVSSQRTLLEVEEHAVDKEKQPTPLSVLIPITTTTDIVPGETGEAPNHPPLILRSEKLAQDIGHDGRLSTLVDTFNTGDPSVCLALDPEVVETVDRMTAGYQVAEDRPSTVEHKPRLRDSWGTKDKQIKGNPGTGTEDAKAFLGKLQSIAQSGGCIVPLPRANAELNAVAQTGNSQLMEEAVSSGASSLSKLLGVSVRPDVVIPGYGYVEQGTVAALSEPTTLLVADNTIPANATMMSDNVKAVGYHSDVTAMLATMGDTPATAGFANQWQRFDYRLDSPVARRASATAAVTLAVGEGDHPVLVMPPPTLQVDDARALQLHLRHLLESGRATPLSFYDFLAQEPSVSAPAEGSPFEDPTVLSDVEVLHAQQQAKSIDDLTSLMIDAPTIALTPRGFTDPLRHDLLRALSVNGRRSMMGYALRTESSADILGRNSAILQQLRSSVVLLPPGNVYTRTSESSPLLIVAENGLPLPVDAKLSYSGPEGAKINTAESLKIPARGSITAQMTADLPDAERNDLTVWLATQAGAPISAPVDIRVQTRSGLLGFGGISALLLAVLGFVMFHVKRR</sequence>
<dbReference type="InterPro" id="IPR046112">
    <property type="entry name" value="DUF6049"/>
</dbReference>
<protein>
    <recommendedName>
        <fullName evidence="6">Secreted protein</fullName>
    </recommendedName>
</protein>
<name>A0A7G5FCC8_9CORY</name>
<evidence type="ECO:0000256" key="1">
    <source>
        <dbReference type="SAM" id="MobiDB-lite"/>
    </source>
</evidence>
<keyword evidence="2" id="KW-0812">Transmembrane</keyword>
<feature type="chain" id="PRO_5029008708" description="Secreted protein" evidence="3">
    <location>
        <begin position="23"/>
        <end position="727"/>
    </location>
</feature>
<feature type="region of interest" description="Disordered" evidence="1">
    <location>
        <begin position="264"/>
        <end position="293"/>
    </location>
</feature>